<dbReference type="RefSeq" id="WP_377151628.1">
    <property type="nucleotide sequence ID" value="NZ_JBHSAF010000007.1"/>
</dbReference>
<organism evidence="2 3">
    <name type="scientific">Pseudaeromonas sharmana</name>
    <dbReference type="NCBI Taxonomy" id="328412"/>
    <lineage>
        <taxon>Bacteria</taxon>
        <taxon>Pseudomonadati</taxon>
        <taxon>Pseudomonadota</taxon>
        <taxon>Gammaproteobacteria</taxon>
        <taxon>Aeromonadales</taxon>
        <taxon>Aeromonadaceae</taxon>
        <taxon>Pseudaeromonas</taxon>
    </lineage>
</organism>
<name>A0ABV8CMP8_9GAMM</name>
<feature type="domain" description="DNA topoisomerase type IA zn finger" evidence="1">
    <location>
        <begin position="21"/>
        <end position="55"/>
    </location>
</feature>
<comment type="caution">
    <text evidence="2">The sequence shown here is derived from an EMBL/GenBank/DDBJ whole genome shotgun (WGS) entry which is preliminary data.</text>
</comment>
<dbReference type="InterPro" id="IPR000380">
    <property type="entry name" value="Topo_IA"/>
</dbReference>
<feature type="domain" description="DNA topoisomerase type IA zn finger" evidence="1">
    <location>
        <begin position="153"/>
        <end position="174"/>
    </location>
</feature>
<dbReference type="PANTHER" id="PTHR42785:SF1">
    <property type="entry name" value="DNA TOPOISOMERASE"/>
    <property type="match status" value="1"/>
</dbReference>
<reference evidence="3" key="1">
    <citation type="journal article" date="2019" name="Int. J. Syst. Evol. Microbiol.">
        <title>The Global Catalogue of Microorganisms (GCM) 10K type strain sequencing project: providing services to taxonomists for standard genome sequencing and annotation.</title>
        <authorList>
            <consortium name="The Broad Institute Genomics Platform"/>
            <consortium name="The Broad Institute Genome Sequencing Center for Infectious Disease"/>
            <person name="Wu L."/>
            <person name="Ma J."/>
        </authorList>
    </citation>
    <scope>NUCLEOTIDE SEQUENCE [LARGE SCALE GENOMIC DNA]</scope>
    <source>
        <strain evidence="3">CCUG 54939</strain>
    </source>
</reference>
<evidence type="ECO:0000313" key="2">
    <source>
        <dbReference type="EMBL" id="MFC3913343.1"/>
    </source>
</evidence>
<accession>A0ABV8CMP8</accession>
<dbReference type="GO" id="GO:0003677">
    <property type="term" value="F:DNA binding"/>
    <property type="evidence" value="ECO:0007669"/>
    <property type="project" value="UniProtKB-KW"/>
</dbReference>
<dbReference type="Pfam" id="PF01396">
    <property type="entry name" value="Zn_ribbon_Top1"/>
    <property type="match status" value="4"/>
</dbReference>
<gene>
    <name evidence="2" type="ORF">ACFOSS_07695</name>
</gene>
<dbReference type="SUPFAM" id="SSF57783">
    <property type="entry name" value="Zinc beta-ribbon"/>
    <property type="match status" value="2"/>
</dbReference>
<dbReference type="Gene3D" id="3.30.65.10">
    <property type="entry name" value="Bacterial Topoisomerase I, domain 1"/>
    <property type="match status" value="3"/>
</dbReference>
<evidence type="ECO:0000259" key="1">
    <source>
        <dbReference type="Pfam" id="PF01396"/>
    </source>
</evidence>
<proteinExistence type="predicted"/>
<keyword evidence="3" id="KW-1185">Reference proteome</keyword>
<dbReference type="EMBL" id="JBHSAF010000007">
    <property type="protein sequence ID" value="MFC3913343.1"/>
    <property type="molecule type" value="Genomic_DNA"/>
</dbReference>
<keyword evidence="2" id="KW-0238">DNA-binding</keyword>
<feature type="domain" description="DNA topoisomerase type IA zn finger" evidence="1">
    <location>
        <begin position="70"/>
        <end position="102"/>
    </location>
</feature>
<evidence type="ECO:0000313" key="3">
    <source>
        <dbReference type="Proteomes" id="UP001595692"/>
    </source>
</evidence>
<feature type="domain" description="DNA topoisomerase type IA zn finger" evidence="1">
    <location>
        <begin position="112"/>
        <end position="149"/>
    </location>
</feature>
<dbReference type="PANTHER" id="PTHR42785">
    <property type="entry name" value="DNA TOPOISOMERASE, TYPE IA, CORE"/>
    <property type="match status" value="1"/>
</dbReference>
<sequence length="186" mass="20494">MSKIDPTLFSAHAQALEKEYRSCPQCGGELAVRHGKHGAFLGCSSYPACDYIRPLSVQGVTIEKILTGSACPDCGHELAIKKGRYGLFIGCSSYPLCQHVEHAAQPQDETVGCPACQKGVLVARTSRQGKQFYACDRYPACKYILNDKPVAHTCPRCGWPVLIERHGKEGKRFVCPQKLCQYETDL</sequence>
<dbReference type="InterPro" id="IPR013498">
    <property type="entry name" value="Topo_IA_Znf"/>
</dbReference>
<dbReference type="Proteomes" id="UP001595692">
    <property type="component" value="Unassembled WGS sequence"/>
</dbReference>
<protein>
    <submittedName>
        <fullName evidence="2">Topoisomerase DNA-binding C4 zinc finger domain-containing protein</fullName>
    </submittedName>
</protein>